<keyword evidence="1" id="KW-0904">Protein phosphatase</keyword>
<protein>
    <submittedName>
        <fullName evidence="3">Uncharacterized protein</fullName>
    </submittedName>
</protein>
<dbReference type="GO" id="GO:0004722">
    <property type="term" value="F:protein serine/threonine phosphatase activity"/>
    <property type="evidence" value="ECO:0007669"/>
    <property type="project" value="InterPro"/>
</dbReference>
<gene>
    <name evidence="3" type="ORF">J1605_022335</name>
</gene>
<evidence type="ECO:0000313" key="4">
    <source>
        <dbReference type="Proteomes" id="UP001159641"/>
    </source>
</evidence>
<evidence type="ECO:0000256" key="1">
    <source>
        <dbReference type="ARBA" id="ARBA00022912"/>
    </source>
</evidence>
<dbReference type="InterPro" id="IPR029052">
    <property type="entry name" value="Metallo-depent_PP-like"/>
</dbReference>
<feature type="region of interest" description="Disordered" evidence="2">
    <location>
        <begin position="109"/>
        <end position="129"/>
    </location>
</feature>
<dbReference type="EMBL" id="JAIQCJ010001561">
    <property type="protein sequence ID" value="KAJ8788929.1"/>
    <property type="molecule type" value="Genomic_DNA"/>
</dbReference>
<evidence type="ECO:0000313" key="3">
    <source>
        <dbReference type="EMBL" id="KAJ8788929.1"/>
    </source>
</evidence>
<dbReference type="InterPro" id="IPR047129">
    <property type="entry name" value="PPA2-like"/>
</dbReference>
<dbReference type="Gene3D" id="3.60.21.10">
    <property type="match status" value="1"/>
</dbReference>
<keyword evidence="4" id="KW-1185">Reference proteome</keyword>
<name>A0AB34HEA4_ESCRO</name>
<dbReference type="PANTHER" id="PTHR45619">
    <property type="entry name" value="SERINE/THREONINE-PROTEIN PHOSPHATASE PP2A-RELATED"/>
    <property type="match status" value="1"/>
</dbReference>
<sequence>MVCEPCGSGYLFCSDVVTQFHAAKDTDMIWAHQLVTGYEWHFSETVLTLQLSPNYCYNCGNVTAILELDEHLQEDFSIFEAAPEGHGASPSRSQWLGFPGGAVVENLPANAGDTGLSPGLGRSHMPRSN</sequence>
<accession>A0AB34HEA4</accession>
<comment type="caution">
    <text evidence="3">The sequence shown here is derived from an EMBL/GenBank/DDBJ whole genome shotgun (WGS) entry which is preliminary data.</text>
</comment>
<dbReference type="Proteomes" id="UP001159641">
    <property type="component" value="Unassembled WGS sequence"/>
</dbReference>
<dbReference type="AlphaFoldDB" id="A0AB34HEA4"/>
<evidence type="ECO:0000256" key="2">
    <source>
        <dbReference type="SAM" id="MobiDB-lite"/>
    </source>
</evidence>
<proteinExistence type="predicted"/>
<reference evidence="3 4" key="1">
    <citation type="submission" date="2022-11" db="EMBL/GenBank/DDBJ databases">
        <title>Whole genome sequence of Eschrichtius robustus ER-17-0199.</title>
        <authorList>
            <person name="Bruniche-Olsen A."/>
            <person name="Black A.N."/>
            <person name="Fields C.J."/>
            <person name="Walden K."/>
            <person name="Dewoody J.A."/>
        </authorList>
    </citation>
    <scope>NUCLEOTIDE SEQUENCE [LARGE SCALE GENOMIC DNA]</scope>
    <source>
        <strain evidence="3">ER-17-0199</strain>
        <tissue evidence="3">Blubber</tissue>
    </source>
</reference>
<organism evidence="3 4">
    <name type="scientific">Eschrichtius robustus</name>
    <name type="common">California gray whale</name>
    <name type="synonym">Eschrichtius gibbosus</name>
    <dbReference type="NCBI Taxonomy" id="9764"/>
    <lineage>
        <taxon>Eukaryota</taxon>
        <taxon>Metazoa</taxon>
        <taxon>Chordata</taxon>
        <taxon>Craniata</taxon>
        <taxon>Vertebrata</taxon>
        <taxon>Euteleostomi</taxon>
        <taxon>Mammalia</taxon>
        <taxon>Eutheria</taxon>
        <taxon>Laurasiatheria</taxon>
        <taxon>Artiodactyla</taxon>
        <taxon>Whippomorpha</taxon>
        <taxon>Cetacea</taxon>
        <taxon>Mysticeti</taxon>
        <taxon>Eschrichtiidae</taxon>
        <taxon>Eschrichtius</taxon>
    </lineage>
</organism>
<dbReference type="SUPFAM" id="SSF56300">
    <property type="entry name" value="Metallo-dependent phosphatases"/>
    <property type="match status" value="1"/>
</dbReference>
<keyword evidence="1" id="KW-0378">Hydrolase</keyword>